<dbReference type="InterPro" id="IPR027417">
    <property type="entry name" value="P-loop_NTPase"/>
</dbReference>
<feature type="domain" description="ABC transporter" evidence="9">
    <location>
        <begin position="447"/>
        <end position="697"/>
    </location>
</feature>
<dbReference type="OrthoDB" id="66620at2759"/>
<dbReference type="FunCoup" id="A0A7M7JP23">
    <property type="interactions" value="51"/>
</dbReference>
<dbReference type="RefSeq" id="XP_022650213.1">
    <property type="nucleotide sequence ID" value="XM_022794478.1"/>
</dbReference>
<evidence type="ECO:0000256" key="2">
    <source>
        <dbReference type="ARBA" id="ARBA00005814"/>
    </source>
</evidence>
<feature type="transmembrane region" description="Helical" evidence="8">
    <location>
        <begin position="818"/>
        <end position="837"/>
    </location>
</feature>
<dbReference type="InterPro" id="IPR013525">
    <property type="entry name" value="ABC2_TM"/>
</dbReference>
<proteinExistence type="inferred from homology"/>
<evidence type="ECO:0000256" key="4">
    <source>
        <dbReference type="ARBA" id="ARBA00022692"/>
    </source>
</evidence>
<dbReference type="EnsemblMetazoa" id="XM_022794477">
    <property type="protein sequence ID" value="XP_022650212"/>
    <property type="gene ID" value="LOC111245758"/>
</dbReference>
<evidence type="ECO:0000256" key="6">
    <source>
        <dbReference type="ARBA" id="ARBA00023136"/>
    </source>
</evidence>
<dbReference type="OMA" id="TYEVFTM"/>
<protein>
    <recommendedName>
        <fullName evidence="9">ABC transporter domain-containing protein</fullName>
    </recommendedName>
</protein>
<keyword evidence="5 8" id="KW-1133">Transmembrane helix</keyword>
<keyword evidence="4 8" id="KW-0812">Transmembrane</keyword>
<feature type="region of interest" description="Disordered" evidence="7">
    <location>
        <begin position="80"/>
        <end position="133"/>
    </location>
</feature>
<dbReference type="SUPFAM" id="SSF52540">
    <property type="entry name" value="P-loop containing nucleoside triphosphate hydrolases"/>
    <property type="match status" value="1"/>
</dbReference>
<dbReference type="EnsemblMetazoa" id="XM_022794479">
    <property type="protein sequence ID" value="XP_022650214"/>
    <property type="gene ID" value="LOC111245758"/>
</dbReference>
<evidence type="ECO:0000256" key="3">
    <source>
        <dbReference type="ARBA" id="ARBA00022448"/>
    </source>
</evidence>
<dbReference type="Proteomes" id="UP000594260">
    <property type="component" value="Unplaced"/>
</dbReference>
<comment type="similarity">
    <text evidence="2">Belongs to the ABC transporter superfamily. ABCG family. Eye pigment precursor importer (TC 3.A.1.204) subfamily.</text>
</comment>
<dbReference type="RefSeq" id="XP_022650214.1">
    <property type="nucleotide sequence ID" value="XM_022794479.1"/>
</dbReference>
<accession>A0A7M7JP23</accession>
<dbReference type="InterPro" id="IPR043926">
    <property type="entry name" value="ABCG_dom"/>
</dbReference>
<dbReference type="AlphaFoldDB" id="A0A7M7JP23"/>
<evidence type="ECO:0000256" key="5">
    <source>
        <dbReference type="ARBA" id="ARBA00022989"/>
    </source>
</evidence>
<dbReference type="InterPro" id="IPR050352">
    <property type="entry name" value="ABCG_transporters"/>
</dbReference>
<dbReference type="Gene3D" id="3.40.50.300">
    <property type="entry name" value="P-loop containing nucleotide triphosphate hydrolases"/>
    <property type="match status" value="1"/>
</dbReference>
<dbReference type="KEGG" id="vde:111245758"/>
<evidence type="ECO:0000256" key="8">
    <source>
        <dbReference type="SAM" id="Phobius"/>
    </source>
</evidence>
<evidence type="ECO:0000256" key="7">
    <source>
        <dbReference type="SAM" id="MobiDB-lite"/>
    </source>
</evidence>
<keyword evidence="3" id="KW-0813">Transport</keyword>
<feature type="region of interest" description="Disordered" evidence="7">
    <location>
        <begin position="239"/>
        <end position="268"/>
    </location>
</feature>
<dbReference type="PANTHER" id="PTHR48041">
    <property type="entry name" value="ABC TRANSPORTER G FAMILY MEMBER 28"/>
    <property type="match status" value="1"/>
</dbReference>
<organism evidence="10 11">
    <name type="scientific">Varroa destructor</name>
    <name type="common">Honeybee mite</name>
    <dbReference type="NCBI Taxonomy" id="109461"/>
    <lineage>
        <taxon>Eukaryota</taxon>
        <taxon>Metazoa</taxon>
        <taxon>Ecdysozoa</taxon>
        <taxon>Arthropoda</taxon>
        <taxon>Chelicerata</taxon>
        <taxon>Arachnida</taxon>
        <taxon>Acari</taxon>
        <taxon>Parasitiformes</taxon>
        <taxon>Mesostigmata</taxon>
        <taxon>Gamasina</taxon>
        <taxon>Dermanyssoidea</taxon>
        <taxon>Varroidae</taxon>
        <taxon>Varroa</taxon>
    </lineage>
</organism>
<feature type="region of interest" description="Disordered" evidence="7">
    <location>
        <begin position="355"/>
        <end position="412"/>
    </location>
</feature>
<dbReference type="GO" id="GO:0016887">
    <property type="term" value="F:ATP hydrolysis activity"/>
    <property type="evidence" value="ECO:0007669"/>
    <property type="project" value="InterPro"/>
</dbReference>
<dbReference type="PROSITE" id="PS50893">
    <property type="entry name" value="ABC_TRANSPORTER_2"/>
    <property type="match status" value="1"/>
</dbReference>
<reference evidence="10" key="1">
    <citation type="submission" date="2021-01" db="UniProtKB">
        <authorList>
            <consortium name="EnsemblMetazoa"/>
        </authorList>
    </citation>
    <scope>IDENTIFICATION</scope>
</reference>
<evidence type="ECO:0000256" key="1">
    <source>
        <dbReference type="ARBA" id="ARBA00004141"/>
    </source>
</evidence>
<evidence type="ECO:0000313" key="11">
    <source>
        <dbReference type="Proteomes" id="UP000594260"/>
    </source>
</evidence>
<dbReference type="GO" id="GO:0140359">
    <property type="term" value="F:ABC-type transporter activity"/>
    <property type="evidence" value="ECO:0007669"/>
    <property type="project" value="InterPro"/>
</dbReference>
<dbReference type="EnsemblMetazoa" id="XM_022794478">
    <property type="protein sequence ID" value="XP_022650213"/>
    <property type="gene ID" value="LOC111245758"/>
</dbReference>
<evidence type="ECO:0000313" key="10">
    <source>
        <dbReference type="EnsemblMetazoa" id="XP_022650214"/>
    </source>
</evidence>
<name>A0A7M7JP23_VARDE</name>
<evidence type="ECO:0000259" key="9">
    <source>
        <dbReference type="PROSITE" id="PS50893"/>
    </source>
</evidence>
<dbReference type="Pfam" id="PF19055">
    <property type="entry name" value="ABC2_membrane_7"/>
    <property type="match status" value="1"/>
</dbReference>
<dbReference type="GO" id="GO:0005886">
    <property type="term" value="C:plasma membrane"/>
    <property type="evidence" value="ECO:0007669"/>
    <property type="project" value="TreeGrafter"/>
</dbReference>
<dbReference type="RefSeq" id="XP_022650212.1">
    <property type="nucleotide sequence ID" value="XM_022794477.1"/>
</dbReference>
<keyword evidence="6 8" id="KW-0472">Membrane</keyword>
<dbReference type="Pfam" id="PF01061">
    <property type="entry name" value="ABC2_membrane"/>
    <property type="match status" value="1"/>
</dbReference>
<dbReference type="InterPro" id="IPR003439">
    <property type="entry name" value="ABC_transporter-like_ATP-bd"/>
</dbReference>
<keyword evidence="11" id="KW-1185">Reference proteome</keyword>
<dbReference type="InParanoid" id="A0A7M7JP23"/>
<feature type="transmembrane region" description="Helical" evidence="8">
    <location>
        <begin position="858"/>
        <end position="882"/>
    </location>
</feature>
<sequence>MYNGSPLERTYAMNVYSVSQTTMTGLVNATLRTRVNAWLAEWVPDDCAEFPTLEVAVPLTEPAPSTVGPESESTALPSDIMWEDADGGGANGAPNNNQNNSHNNNNSQHPSNRHRQYSVPPATATPDFRHFRQNPATEDLHAWSIYRQNLNSDFTDSALGTTEKSQRPFGNFQLRESTVQTILNHPKYGPRDRNSELAANIQTYLRFGLPRVHTLSSSGNGLAGGTNGRFTATANLIKDTSSGYDSSEDGRRKPTGGDTHLQATAHDQLSTEQLTAREQLCHESRGRYQFNDPYHHMNINYVNHHYGVYNRQPNNEHYMILQQPQQRHHNSQQPHRDYHHHHDRVQTHLAGFGYGQRTPHRSGSEADLIQEDAQSHRSSRWDTFQQPPKMNGINGMQNIPEGRRSAMSHISASSRHINKLPFNRDSFYNSLPGGPDDEIGSLKHPHLQVRGLTFEVDRSSWGQKLCGRARTKLLLLEGLSFEVRGGEILAVVATSENEGTTLLDILSNRVQKRWGDKVRGEFLYNGILMEPEKLQNFVCYVGKDFELCPDMSVRQWMLFTSLVQEPGGPIRDTKERINALLEDLGLGQLRHTRIADLTESEKRRLNVATQLLLDTDIVLLDQPIQGMDILDSFFLIDYLRQWASRGRIVIITVHPPTYEIFTMMSRIAIVSTGRMVYFGRRRELLDYFAYIDFPCPPYKNPSDYYLDLVTLDNLSAEAMLESSQRVENLVELYRRRNDDHPSLSDPGPPGITPHEVRRAGFFGQSLALWIRAMIYTFPYNVVHFFRDLMLAALMSVLVGFVFWNVRAGREQEHVSDRYGFYHSLLALCLWPMLLNMITDVWREKTFVCKDIHEKLYSGFAYVVAKLTYSIPMSLSIMGAYVFPAYSMAGIPSQEHISNFLPFLGFMLLYLSLLRSAAMCFSLVSARRHIAALLTAGLSSIFIFSGGWIVHLNELSYFTQWLRHVSPLKWVMQEMTYHEFSSRRQVYECPRNPVVLQENGIQVKADCAWPGDRHAVGLFYNEPSSLLHSVLVPLAFQLFFVLASILVVSCTKFNRAANRMPRK</sequence>
<feature type="compositionally biased region" description="Low complexity" evidence="7">
    <location>
        <begin position="92"/>
        <end position="110"/>
    </location>
</feature>
<feature type="transmembrane region" description="Helical" evidence="8">
    <location>
        <begin position="930"/>
        <end position="949"/>
    </location>
</feature>
<feature type="transmembrane region" description="Helical" evidence="8">
    <location>
        <begin position="788"/>
        <end position="806"/>
    </location>
</feature>
<dbReference type="PANTHER" id="PTHR48041:SF89">
    <property type="entry name" value="FI03229P"/>
    <property type="match status" value="1"/>
</dbReference>
<dbReference type="GeneID" id="111245758"/>
<feature type="transmembrane region" description="Helical" evidence="8">
    <location>
        <begin position="902"/>
        <end position="923"/>
    </location>
</feature>
<feature type="transmembrane region" description="Helical" evidence="8">
    <location>
        <begin position="1029"/>
        <end position="1052"/>
    </location>
</feature>
<comment type="subcellular location">
    <subcellularLocation>
        <location evidence="1">Membrane</location>
        <topology evidence="1">Multi-pass membrane protein</topology>
    </subcellularLocation>
</comment>
<dbReference type="GO" id="GO:0005524">
    <property type="term" value="F:ATP binding"/>
    <property type="evidence" value="ECO:0007669"/>
    <property type="project" value="InterPro"/>
</dbReference>
<dbReference type="Pfam" id="PF00005">
    <property type="entry name" value="ABC_tran"/>
    <property type="match status" value="1"/>
</dbReference>